<dbReference type="CDD" id="cd18322">
    <property type="entry name" value="BTB_POZ_SKP1"/>
    <property type="match status" value="1"/>
</dbReference>
<dbReference type="Pfam" id="PF01466">
    <property type="entry name" value="Skp1"/>
    <property type="match status" value="1"/>
</dbReference>
<evidence type="ECO:0008006" key="7">
    <source>
        <dbReference type="Google" id="ProtNLM"/>
    </source>
</evidence>
<dbReference type="InterPro" id="IPR036296">
    <property type="entry name" value="SKP1-like_dim_sf"/>
</dbReference>
<evidence type="ECO:0000259" key="4">
    <source>
        <dbReference type="Pfam" id="PF03931"/>
    </source>
</evidence>
<dbReference type="InterPro" id="IPR011333">
    <property type="entry name" value="SKP1/BTB/POZ_sf"/>
</dbReference>
<dbReference type="Proteomes" id="UP000663888">
    <property type="component" value="Unassembled WGS sequence"/>
</dbReference>
<evidence type="ECO:0000256" key="2">
    <source>
        <dbReference type="ARBA" id="ARBA00022786"/>
    </source>
</evidence>
<evidence type="ECO:0000313" key="6">
    <source>
        <dbReference type="Proteomes" id="UP000663888"/>
    </source>
</evidence>
<dbReference type="Pfam" id="PF03931">
    <property type="entry name" value="Skp1_POZ"/>
    <property type="match status" value="1"/>
</dbReference>
<dbReference type="InterPro" id="IPR001232">
    <property type="entry name" value="SKP1-like"/>
</dbReference>
<dbReference type="PANTHER" id="PTHR11165">
    <property type="entry name" value="SKP1"/>
    <property type="match status" value="1"/>
</dbReference>
<dbReference type="GO" id="GO:0006511">
    <property type="term" value="P:ubiquitin-dependent protein catabolic process"/>
    <property type="evidence" value="ECO:0007669"/>
    <property type="project" value="InterPro"/>
</dbReference>
<dbReference type="SUPFAM" id="SSF54695">
    <property type="entry name" value="POZ domain"/>
    <property type="match status" value="1"/>
</dbReference>
<dbReference type="Gene3D" id="3.30.710.10">
    <property type="entry name" value="Potassium Channel Kv1.1, Chain A"/>
    <property type="match status" value="1"/>
</dbReference>
<evidence type="ECO:0000256" key="1">
    <source>
        <dbReference type="ARBA" id="ARBA00009993"/>
    </source>
</evidence>
<sequence>MSSPTYEVTFQTSDNETLAVDWEAFRKFGIYAPQNDPNARPRDPIPLPNVNLATLKKVVEYCLHTKEETTLEEFDPLYDDPPSKRKASEWESKFMQVDEKMLFDIILAANFLDIKPLLELGTKTVSESIKGKTPEEIRKMFNVVNDFTPEEEVRSEPKLDEKMNGARIGKGSLGLHPFHKEPKWFVTAVHMSICGNQKDI</sequence>
<feature type="domain" description="SKP1 component POZ" evidence="4">
    <location>
        <begin position="8"/>
        <end position="66"/>
    </location>
</feature>
<protein>
    <recommendedName>
        <fullName evidence="7">E3 ubiquitin ligase complex SCF subunit</fullName>
    </recommendedName>
</protein>
<evidence type="ECO:0000259" key="3">
    <source>
        <dbReference type="Pfam" id="PF01466"/>
    </source>
</evidence>
<comment type="similarity">
    <text evidence="1">Belongs to the SKP1 family.</text>
</comment>
<dbReference type="InterPro" id="IPR016897">
    <property type="entry name" value="SKP1"/>
</dbReference>
<organism evidence="5 6">
    <name type="scientific">Rhizoctonia solani</name>
    <dbReference type="NCBI Taxonomy" id="456999"/>
    <lineage>
        <taxon>Eukaryota</taxon>
        <taxon>Fungi</taxon>
        <taxon>Dikarya</taxon>
        <taxon>Basidiomycota</taxon>
        <taxon>Agaricomycotina</taxon>
        <taxon>Agaricomycetes</taxon>
        <taxon>Cantharellales</taxon>
        <taxon>Ceratobasidiaceae</taxon>
        <taxon>Rhizoctonia</taxon>
    </lineage>
</organism>
<keyword evidence="2" id="KW-0833">Ubl conjugation pathway</keyword>
<reference evidence="5" key="1">
    <citation type="submission" date="2021-01" db="EMBL/GenBank/DDBJ databases">
        <authorList>
            <person name="Kaushik A."/>
        </authorList>
    </citation>
    <scope>NUCLEOTIDE SEQUENCE</scope>
    <source>
        <strain evidence="5">AG4-R118</strain>
    </source>
</reference>
<evidence type="ECO:0000313" key="5">
    <source>
        <dbReference type="EMBL" id="CAE6491025.1"/>
    </source>
</evidence>
<feature type="domain" description="SKP1 component dimerisation" evidence="3">
    <location>
        <begin position="115"/>
        <end position="152"/>
    </location>
</feature>
<name>A0A8H3CTV7_9AGAM</name>
<dbReference type="AlphaFoldDB" id="A0A8H3CTV7"/>
<dbReference type="SMART" id="SM00512">
    <property type="entry name" value="Skp1"/>
    <property type="match status" value="1"/>
</dbReference>
<proteinExistence type="inferred from homology"/>
<dbReference type="EMBL" id="CAJMWX010001478">
    <property type="protein sequence ID" value="CAE6491025.1"/>
    <property type="molecule type" value="Genomic_DNA"/>
</dbReference>
<dbReference type="InterPro" id="IPR016073">
    <property type="entry name" value="Skp1_comp_POZ"/>
</dbReference>
<dbReference type="InterPro" id="IPR016072">
    <property type="entry name" value="Skp1_comp_dimer"/>
</dbReference>
<accession>A0A8H3CTV7</accession>
<gene>
    <name evidence="5" type="ORF">RDB_LOCUS139941</name>
</gene>
<dbReference type="SUPFAM" id="SSF81382">
    <property type="entry name" value="Skp1 dimerisation domain-like"/>
    <property type="match status" value="1"/>
</dbReference>
<comment type="caution">
    <text evidence="5">The sequence shown here is derived from an EMBL/GenBank/DDBJ whole genome shotgun (WGS) entry which is preliminary data.</text>
</comment>